<evidence type="ECO:0000313" key="4">
    <source>
        <dbReference type="EMBL" id="MPM07453.1"/>
    </source>
</evidence>
<reference evidence="4" key="1">
    <citation type="submission" date="2019-08" db="EMBL/GenBank/DDBJ databases">
        <authorList>
            <person name="Kucharzyk K."/>
            <person name="Murdoch R.W."/>
            <person name="Higgins S."/>
            <person name="Loffler F."/>
        </authorList>
    </citation>
    <scope>NUCLEOTIDE SEQUENCE</scope>
</reference>
<sequence>MMKKYKKRGKKMKVLIYSRVALNDNNKLDKNIEEMKEYIKSQPDWELKDVYSEVASGLDNSKTEYNKLIKDIEEKVIDIVIVKNESSLCRDVVEFLKLINLLEKNNVKLFILDNKDFYKK</sequence>
<dbReference type="PANTHER" id="PTHR30461:SF2">
    <property type="entry name" value="SERINE RECOMBINASE PINE-RELATED"/>
    <property type="match status" value="1"/>
</dbReference>
<dbReference type="SUPFAM" id="SSF53041">
    <property type="entry name" value="Resolvase-like"/>
    <property type="match status" value="1"/>
</dbReference>
<dbReference type="InterPro" id="IPR006119">
    <property type="entry name" value="Resolv_N"/>
</dbReference>
<dbReference type="GO" id="GO:0003677">
    <property type="term" value="F:DNA binding"/>
    <property type="evidence" value="ECO:0007669"/>
    <property type="project" value="UniProtKB-KW"/>
</dbReference>
<keyword evidence="2" id="KW-0233">DNA recombination</keyword>
<dbReference type="PROSITE" id="PS51736">
    <property type="entry name" value="RECOMBINASES_3"/>
    <property type="match status" value="1"/>
</dbReference>
<dbReference type="SMART" id="SM00857">
    <property type="entry name" value="Resolvase"/>
    <property type="match status" value="1"/>
</dbReference>
<evidence type="ECO:0000256" key="2">
    <source>
        <dbReference type="ARBA" id="ARBA00023172"/>
    </source>
</evidence>
<protein>
    <recommendedName>
        <fullName evidence="3">Resolvase/invertase-type recombinase catalytic domain-containing protein</fullName>
    </recommendedName>
</protein>
<accession>A0A644WZI7</accession>
<feature type="domain" description="Resolvase/invertase-type recombinase catalytic" evidence="3">
    <location>
        <begin position="13"/>
        <end position="120"/>
    </location>
</feature>
<keyword evidence="1" id="KW-0238">DNA-binding</keyword>
<dbReference type="EMBL" id="VSSQ01001337">
    <property type="protein sequence ID" value="MPM07453.1"/>
    <property type="molecule type" value="Genomic_DNA"/>
</dbReference>
<dbReference type="InterPro" id="IPR036162">
    <property type="entry name" value="Resolvase-like_N_sf"/>
</dbReference>
<organism evidence="4">
    <name type="scientific">bioreactor metagenome</name>
    <dbReference type="NCBI Taxonomy" id="1076179"/>
    <lineage>
        <taxon>unclassified sequences</taxon>
        <taxon>metagenomes</taxon>
        <taxon>ecological metagenomes</taxon>
    </lineage>
</organism>
<proteinExistence type="predicted"/>
<dbReference type="AlphaFoldDB" id="A0A644WZI7"/>
<dbReference type="Gene3D" id="3.40.50.1390">
    <property type="entry name" value="Resolvase, N-terminal catalytic domain"/>
    <property type="match status" value="1"/>
</dbReference>
<gene>
    <name evidence="4" type="ORF">SDC9_53759</name>
</gene>
<name>A0A644WZI7_9ZZZZ</name>
<dbReference type="InterPro" id="IPR050639">
    <property type="entry name" value="SSR_resolvase"/>
</dbReference>
<evidence type="ECO:0000259" key="3">
    <source>
        <dbReference type="PROSITE" id="PS51736"/>
    </source>
</evidence>
<dbReference type="PANTHER" id="PTHR30461">
    <property type="entry name" value="DNA-INVERTASE FROM LAMBDOID PROPHAGE"/>
    <property type="match status" value="1"/>
</dbReference>
<dbReference type="Pfam" id="PF00239">
    <property type="entry name" value="Resolvase"/>
    <property type="match status" value="1"/>
</dbReference>
<comment type="caution">
    <text evidence="4">The sequence shown here is derived from an EMBL/GenBank/DDBJ whole genome shotgun (WGS) entry which is preliminary data.</text>
</comment>
<dbReference type="GO" id="GO:0000150">
    <property type="term" value="F:DNA strand exchange activity"/>
    <property type="evidence" value="ECO:0007669"/>
    <property type="project" value="InterPro"/>
</dbReference>
<evidence type="ECO:0000256" key="1">
    <source>
        <dbReference type="ARBA" id="ARBA00023125"/>
    </source>
</evidence>